<keyword evidence="4" id="KW-1185">Reference proteome</keyword>
<feature type="region of interest" description="Disordered" evidence="1">
    <location>
        <begin position="45"/>
        <end position="83"/>
    </location>
</feature>
<evidence type="ECO:0000313" key="3">
    <source>
        <dbReference type="EMBL" id="MTB95194.1"/>
    </source>
</evidence>
<dbReference type="EMBL" id="WLCI01000008">
    <property type="protein sequence ID" value="MTB95194.1"/>
    <property type="molecule type" value="Genomic_DNA"/>
</dbReference>
<feature type="compositionally biased region" description="Low complexity" evidence="1">
    <location>
        <begin position="45"/>
        <end position="69"/>
    </location>
</feature>
<protein>
    <submittedName>
        <fullName evidence="3">Uncharacterized protein</fullName>
    </submittedName>
</protein>
<dbReference type="Proteomes" id="UP000433406">
    <property type="component" value="Unassembled WGS sequence"/>
</dbReference>
<keyword evidence="2" id="KW-0472">Membrane</keyword>
<keyword evidence="2" id="KW-0812">Transmembrane</keyword>
<comment type="caution">
    <text evidence="3">The sequence shown here is derived from an EMBL/GenBank/DDBJ whole genome shotgun (WGS) entry which is preliminary data.</text>
</comment>
<dbReference type="AlphaFoldDB" id="A0A6I3JAQ5"/>
<feature type="transmembrane region" description="Helical" evidence="2">
    <location>
        <begin position="15"/>
        <end position="38"/>
    </location>
</feature>
<name>A0A6I3JAQ5_9ACTN</name>
<accession>A0A6I3JAQ5</accession>
<sequence length="83" mass="8632">MTTNYEQLDWSPLTWALLQGGMALVAVFCMGLAVLMAFRASQATAPAPAATEPPVTEPPATELPVTELPSAEAPARGRHVAAA</sequence>
<organism evidence="3 4">
    <name type="scientific">Nocardioides marmotae</name>
    <dbReference type="NCBI Taxonomy" id="2663857"/>
    <lineage>
        <taxon>Bacteria</taxon>
        <taxon>Bacillati</taxon>
        <taxon>Actinomycetota</taxon>
        <taxon>Actinomycetes</taxon>
        <taxon>Propionibacteriales</taxon>
        <taxon>Nocardioidaceae</taxon>
        <taxon>Nocardioides</taxon>
    </lineage>
</organism>
<evidence type="ECO:0000256" key="2">
    <source>
        <dbReference type="SAM" id="Phobius"/>
    </source>
</evidence>
<evidence type="ECO:0000313" key="4">
    <source>
        <dbReference type="Proteomes" id="UP000433406"/>
    </source>
</evidence>
<gene>
    <name evidence="3" type="ORF">GGQ22_08850</name>
</gene>
<proteinExistence type="predicted"/>
<keyword evidence="2" id="KW-1133">Transmembrane helix</keyword>
<evidence type="ECO:0000256" key="1">
    <source>
        <dbReference type="SAM" id="MobiDB-lite"/>
    </source>
</evidence>
<dbReference type="RefSeq" id="WP_154614830.1">
    <property type="nucleotide sequence ID" value="NZ_CP053660.1"/>
</dbReference>
<reference evidence="3 4" key="1">
    <citation type="submission" date="2019-10" db="EMBL/GenBank/DDBJ databases">
        <title>Nocardioides novel species isolated from the excrement of Marmot.</title>
        <authorList>
            <person name="Zhang G."/>
        </authorList>
    </citation>
    <scope>NUCLEOTIDE SEQUENCE [LARGE SCALE GENOMIC DNA]</scope>
    <source>
        <strain evidence="4">zg-579</strain>
    </source>
</reference>